<evidence type="ECO:0000256" key="17">
    <source>
        <dbReference type="SAM" id="Phobius"/>
    </source>
</evidence>
<evidence type="ECO:0000256" key="5">
    <source>
        <dbReference type="ARBA" id="ARBA00022692"/>
    </source>
</evidence>
<dbReference type="AlphaFoldDB" id="A0A8J6AJ70"/>
<dbReference type="GO" id="GO:0017071">
    <property type="term" value="C:intracellular cyclic nucleotide activated cation channel complex"/>
    <property type="evidence" value="ECO:0007669"/>
    <property type="project" value="TreeGrafter"/>
</dbReference>
<evidence type="ECO:0000259" key="18">
    <source>
        <dbReference type="PROSITE" id="PS50042"/>
    </source>
</evidence>
<evidence type="ECO:0000256" key="2">
    <source>
        <dbReference type="ARBA" id="ARBA00004141"/>
    </source>
</evidence>
<keyword evidence="9" id="KW-1071">Ligand-gated ion channel</keyword>
<dbReference type="PANTHER" id="PTHR45638">
    <property type="entry name" value="CYCLIC NUCLEOTIDE-GATED CATION CHANNEL SUBUNIT A"/>
    <property type="match status" value="1"/>
</dbReference>
<keyword evidence="8 17" id="KW-0472">Membrane</keyword>
<dbReference type="CDD" id="cd00038">
    <property type="entry name" value="CAP_ED"/>
    <property type="match status" value="1"/>
</dbReference>
<evidence type="ECO:0000256" key="3">
    <source>
        <dbReference type="ARBA" id="ARBA00022448"/>
    </source>
</evidence>
<dbReference type="Gene3D" id="1.10.287.70">
    <property type="match status" value="1"/>
</dbReference>
<dbReference type="PANTHER" id="PTHR45638:SF8">
    <property type="entry name" value="CYCLIC NUCLEOTIDE-GATED CATION CHANNEL BETA-3"/>
    <property type="match status" value="1"/>
</dbReference>
<keyword evidence="10" id="KW-0407">Ion channel</keyword>
<dbReference type="Proteomes" id="UP000700334">
    <property type="component" value="Unassembled WGS sequence"/>
</dbReference>
<evidence type="ECO:0000256" key="10">
    <source>
        <dbReference type="ARBA" id="ARBA00023303"/>
    </source>
</evidence>
<proteinExistence type="predicted"/>
<dbReference type="FunFam" id="1.10.287.630:FF:000001">
    <property type="entry name" value="Cyclic nucleotide-gated channel alpha 3"/>
    <property type="match status" value="1"/>
</dbReference>
<feature type="domain" description="Cyclic nucleotide-binding" evidence="18">
    <location>
        <begin position="353"/>
        <end position="423"/>
    </location>
</feature>
<evidence type="ECO:0000256" key="8">
    <source>
        <dbReference type="ARBA" id="ARBA00023136"/>
    </source>
</evidence>
<dbReference type="InterPro" id="IPR014710">
    <property type="entry name" value="RmlC-like_jellyroll"/>
</dbReference>
<dbReference type="GO" id="GO:0005886">
    <property type="term" value="C:plasma membrane"/>
    <property type="evidence" value="ECO:0007669"/>
    <property type="project" value="TreeGrafter"/>
</dbReference>
<feature type="transmembrane region" description="Helical" evidence="17">
    <location>
        <begin position="187"/>
        <end position="208"/>
    </location>
</feature>
<comment type="catalytic activity">
    <reaction evidence="14">
        <text>Rb(+)(in) = Rb(+)(out)</text>
        <dbReference type="Rhea" id="RHEA:78547"/>
        <dbReference type="ChEBI" id="CHEBI:49847"/>
    </reaction>
</comment>
<dbReference type="Pfam" id="PF00520">
    <property type="entry name" value="Ion_trans"/>
    <property type="match status" value="1"/>
</dbReference>
<dbReference type="Gene3D" id="1.10.287.630">
    <property type="entry name" value="Helix hairpin bin"/>
    <property type="match status" value="1"/>
</dbReference>
<dbReference type="SUPFAM" id="SSF51206">
    <property type="entry name" value="cAMP-binding domain-like"/>
    <property type="match status" value="1"/>
</dbReference>
<evidence type="ECO:0000256" key="9">
    <source>
        <dbReference type="ARBA" id="ARBA00023286"/>
    </source>
</evidence>
<dbReference type="GO" id="GO:0005222">
    <property type="term" value="F:intracellularly cAMP-activated cation channel activity"/>
    <property type="evidence" value="ECO:0007669"/>
    <property type="project" value="TreeGrafter"/>
</dbReference>
<evidence type="ECO:0000256" key="13">
    <source>
        <dbReference type="ARBA" id="ARBA00044635"/>
    </source>
</evidence>
<organism evidence="19 20">
    <name type="scientific">Galemys pyrenaicus</name>
    <name type="common">Iberian desman</name>
    <name type="synonym">Pyrenean desman</name>
    <dbReference type="NCBI Taxonomy" id="202257"/>
    <lineage>
        <taxon>Eukaryota</taxon>
        <taxon>Metazoa</taxon>
        <taxon>Chordata</taxon>
        <taxon>Craniata</taxon>
        <taxon>Vertebrata</taxon>
        <taxon>Euteleostomi</taxon>
        <taxon>Mammalia</taxon>
        <taxon>Eutheria</taxon>
        <taxon>Laurasiatheria</taxon>
        <taxon>Eulipotyphla</taxon>
        <taxon>Talpidae</taxon>
        <taxon>Galemys</taxon>
    </lineage>
</organism>
<dbReference type="SUPFAM" id="SSF81324">
    <property type="entry name" value="Voltage-gated potassium channels"/>
    <property type="match status" value="1"/>
</dbReference>
<dbReference type="InterPro" id="IPR000595">
    <property type="entry name" value="cNMP-bd_dom"/>
</dbReference>
<reference evidence="19" key="1">
    <citation type="journal article" date="2021" name="Evol. Appl.">
        <title>The genome of the Pyrenean desman and the effects of bottlenecks and inbreeding on the genomic landscape of an endangered species.</title>
        <authorList>
            <person name="Escoda L."/>
            <person name="Castresana J."/>
        </authorList>
    </citation>
    <scope>NUCLEOTIDE SEQUENCE</scope>
    <source>
        <strain evidence="19">IBE-C5619</strain>
    </source>
</reference>
<evidence type="ECO:0000256" key="12">
    <source>
        <dbReference type="ARBA" id="ARBA00036634"/>
    </source>
</evidence>
<evidence type="ECO:0000256" key="6">
    <source>
        <dbReference type="ARBA" id="ARBA00022989"/>
    </source>
</evidence>
<sequence>MRQRTDLYKRKLAEGDISSPEASPHTAKPAAVSSTQDSGAKVKEEHYYGMLCCKFQELPLREYLKEIRLPRSIDSYTDQLYLLWLLIVTVAYNWNCWLIPLRLVFPYQTPDNTCYWLVIDIVCDIIYLCDMLLIQPRLQFIRGGDIIVDTDELRRHYRSTTKFQYTSFFEFNHHLESTMDKAYIYRVIRTTGYLLFTLHINACIYYWASTYEGIATTKWVYNGEGNKYLRCYYWAVRSLITIGGLPEPQTSFEIIFQLLNFFMGVFVFSILIGQMRDVIGAATANQNHFRVSMDHTIGYMNTYSIPESVQNRVRIWYEYTWDSQRLLDESDLLENLPTTMQLALAIDTNFSIINKGCDTQMIYDMLLRLKSTLYLPGDFVCKKGEIGKEMYIIKQGEVQVLGGSDGAQVLVTLKAGAVFGEIR</sequence>
<keyword evidence="7" id="KW-0406">Ion transport</keyword>
<comment type="catalytic activity">
    <reaction evidence="13">
        <text>Li(+)(in) = Li(+)(out)</text>
        <dbReference type="Rhea" id="RHEA:78551"/>
        <dbReference type="ChEBI" id="CHEBI:49713"/>
    </reaction>
</comment>
<dbReference type="InterPro" id="IPR018490">
    <property type="entry name" value="cNMP-bd_dom_sf"/>
</dbReference>
<evidence type="ECO:0000256" key="4">
    <source>
        <dbReference type="ARBA" id="ARBA00022606"/>
    </source>
</evidence>
<evidence type="ECO:0000256" key="15">
    <source>
        <dbReference type="ARBA" id="ARBA00044691"/>
    </source>
</evidence>
<evidence type="ECO:0000313" key="19">
    <source>
        <dbReference type="EMBL" id="KAG8520411.1"/>
    </source>
</evidence>
<feature type="compositionally biased region" description="Basic and acidic residues" evidence="16">
    <location>
        <begin position="1"/>
        <end position="14"/>
    </location>
</feature>
<accession>A0A8J6AJ70</accession>
<dbReference type="Pfam" id="PF00027">
    <property type="entry name" value="cNMP_binding"/>
    <property type="match status" value="1"/>
</dbReference>
<protein>
    <submittedName>
        <fullName evidence="19">Cyclic nucleotide-gated cation channel beta-3</fullName>
    </submittedName>
</protein>
<feature type="transmembrane region" description="Helical" evidence="17">
    <location>
        <begin position="254"/>
        <end position="272"/>
    </location>
</feature>
<dbReference type="Gene3D" id="2.60.120.10">
    <property type="entry name" value="Jelly Rolls"/>
    <property type="match status" value="1"/>
</dbReference>
<feature type="region of interest" description="Disordered" evidence="16">
    <location>
        <begin position="1"/>
        <end position="37"/>
    </location>
</feature>
<evidence type="ECO:0000256" key="7">
    <source>
        <dbReference type="ARBA" id="ARBA00023065"/>
    </source>
</evidence>
<comment type="catalytic activity">
    <reaction evidence="11">
        <text>K(+)(in) = K(+)(out)</text>
        <dbReference type="Rhea" id="RHEA:29463"/>
        <dbReference type="ChEBI" id="CHEBI:29103"/>
    </reaction>
</comment>
<keyword evidence="3" id="KW-0813">Transport</keyword>
<dbReference type="GO" id="GO:0001750">
    <property type="term" value="C:photoreceptor outer segment"/>
    <property type="evidence" value="ECO:0007669"/>
    <property type="project" value="TreeGrafter"/>
</dbReference>
<keyword evidence="5 17" id="KW-0812">Transmembrane</keyword>
<dbReference type="PROSITE" id="PS00888">
    <property type="entry name" value="CNMP_BINDING_1"/>
    <property type="match status" value="1"/>
</dbReference>
<dbReference type="InterPro" id="IPR005821">
    <property type="entry name" value="Ion_trans_dom"/>
</dbReference>
<feature type="transmembrane region" description="Helical" evidence="17">
    <location>
        <begin position="81"/>
        <end position="103"/>
    </location>
</feature>
<dbReference type="OrthoDB" id="421226at2759"/>
<keyword evidence="20" id="KW-1185">Reference proteome</keyword>
<dbReference type="PROSITE" id="PS50042">
    <property type="entry name" value="CNMP_BINDING_3"/>
    <property type="match status" value="1"/>
</dbReference>
<dbReference type="GO" id="GO:0030553">
    <property type="term" value="F:cGMP binding"/>
    <property type="evidence" value="ECO:0007669"/>
    <property type="project" value="TreeGrafter"/>
</dbReference>
<comment type="catalytic activity">
    <reaction evidence="12">
        <text>Ca(2+)(in) = Ca(2+)(out)</text>
        <dbReference type="Rhea" id="RHEA:29671"/>
        <dbReference type="ChEBI" id="CHEBI:29108"/>
    </reaction>
</comment>
<dbReference type="GO" id="GO:0005223">
    <property type="term" value="F:intracellularly cGMP-activated cation channel activity"/>
    <property type="evidence" value="ECO:0007669"/>
    <property type="project" value="TreeGrafter"/>
</dbReference>
<comment type="catalytic activity">
    <reaction evidence="1">
        <text>NH4(+)(in) = NH4(+)(out)</text>
        <dbReference type="Rhea" id="RHEA:28747"/>
        <dbReference type="ChEBI" id="CHEBI:28938"/>
    </reaction>
</comment>
<evidence type="ECO:0000256" key="14">
    <source>
        <dbReference type="ARBA" id="ARBA00044657"/>
    </source>
</evidence>
<comment type="subcellular location">
    <subcellularLocation>
        <location evidence="2">Membrane</location>
        <topology evidence="2">Multi-pass membrane protein</topology>
    </subcellularLocation>
</comment>
<dbReference type="GO" id="GO:0044877">
    <property type="term" value="F:protein-containing complex binding"/>
    <property type="evidence" value="ECO:0007669"/>
    <property type="project" value="TreeGrafter"/>
</dbReference>
<dbReference type="FunFam" id="1.10.287.70:FF:000072">
    <property type="entry name" value="Cyclic nucleotide gated channel beta 3"/>
    <property type="match status" value="1"/>
</dbReference>
<keyword evidence="6 17" id="KW-1133">Transmembrane helix</keyword>
<evidence type="ECO:0000313" key="20">
    <source>
        <dbReference type="Proteomes" id="UP000700334"/>
    </source>
</evidence>
<evidence type="ECO:0000256" key="11">
    <source>
        <dbReference type="ARBA" id="ARBA00034430"/>
    </source>
</evidence>
<keyword evidence="4" id="KW-0716">Sensory transduction</keyword>
<comment type="caution">
    <text evidence="19">The sequence shown here is derived from an EMBL/GenBank/DDBJ whole genome shotgun (WGS) entry which is preliminary data.</text>
</comment>
<feature type="transmembrane region" description="Helical" evidence="17">
    <location>
        <begin position="115"/>
        <end position="134"/>
    </location>
</feature>
<evidence type="ECO:0000256" key="1">
    <source>
        <dbReference type="ARBA" id="ARBA00000309"/>
    </source>
</evidence>
<evidence type="ECO:0000256" key="16">
    <source>
        <dbReference type="SAM" id="MobiDB-lite"/>
    </source>
</evidence>
<dbReference type="InterPro" id="IPR050866">
    <property type="entry name" value="CNG_cation_channel"/>
</dbReference>
<comment type="catalytic activity">
    <reaction evidence="15">
        <text>Cs(+)(in) = Cs(+)(out)</text>
        <dbReference type="Rhea" id="RHEA:78555"/>
        <dbReference type="ChEBI" id="CHEBI:49547"/>
    </reaction>
</comment>
<name>A0A8J6AJ70_GALPY</name>
<dbReference type="GO" id="GO:0006816">
    <property type="term" value="P:calcium ion transport"/>
    <property type="evidence" value="ECO:0007669"/>
    <property type="project" value="UniProtKB-ARBA"/>
</dbReference>
<dbReference type="InterPro" id="IPR018488">
    <property type="entry name" value="cNMP-bd_CS"/>
</dbReference>
<gene>
    <name evidence="19" type="ORF">J0S82_019762</name>
</gene>
<dbReference type="EMBL" id="JAGFMF010011568">
    <property type="protein sequence ID" value="KAG8520411.1"/>
    <property type="molecule type" value="Genomic_DNA"/>
</dbReference>